<dbReference type="InterPro" id="IPR036291">
    <property type="entry name" value="NAD(P)-bd_dom_sf"/>
</dbReference>
<dbReference type="Pfam" id="PF01575">
    <property type="entry name" value="MaoC_dehydratas"/>
    <property type="match status" value="1"/>
</dbReference>
<dbReference type="FunFam" id="3.30.70.1350:FF:000010">
    <property type="entry name" value="Cation efflux family protein, putative"/>
    <property type="match status" value="1"/>
</dbReference>
<keyword evidence="8" id="KW-0276">Fatty acid metabolism</keyword>
<comment type="similarity">
    <text evidence="5">Belongs to the cation diffusion facilitator (CDF) transporter (TC 2.A.4) family. SLC30A subfamily.</text>
</comment>
<evidence type="ECO:0000256" key="5">
    <source>
        <dbReference type="ARBA" id="ARBA00008873"/>
    </source>
</evidence>
<dbReference type="STRING" id="1151754.M9M0I4"/>
<dbReference type="GO" id="GO:0004300">
    <property type="term" value="F:enoyl-CoA hydratase activity"/>
    <property type="evidence" value="ECO:0007669"/>
    <property type="project" value="UniProtKB-ARBA"/>
</dbReference>
<feature type="region of interest" description="Disordered" evidence="18">
    <location>
        <begin position="790"/>
        <end position="814"/>
    </location>
</feature>
<proteinExistence type="inferred from homology"/>
<dbReference type="GO" id="GO:0008324">
    <property type="term" value="F:monoatomic cation transmembrane transporter activity"/>
    <property type="evidence" value="ECO:0007669"/>
    <property type="project" value="InterPro"/>
</dbReference>
<accession>M9M0I4</accession>
<dbReference type="GO" id="GO:0016020">
    <property type="term" value="C:membrane"/>
    <property type="evidence" value="ECO:0007669"/>
    <property type="project" value="UniProtKB-SubCell"/>
</dbReference>
<dbReference type="PRINTS" id="PR00081">
    <property type="entry name" value="GDHRDH"/>
</dbReference>
<evidence type="ECO:0000256" key="9">
    <source>
        <dbReference type="ARBA" id="ARBA00022857"/>
    </source>
</evidence>
<dbReference type="CDD" id="cd03448">
    <property type="entry name" value="HDE_HSD"/>
    <property type="match status" value="1"/>
</dbReference>
<dbReference type="FunFam" id="3.40.50.720:FF:000084">
    <property type="entry name" value="Short-chain dehydrogenase reductase"/>
    <property type="match status" value="1"/>
</dbReference>
<dbReference type="GO" id="GO:0030003">
    <property type="term" value="P:intracellular monoatomic cation homeostasis"/>
    <property type="evidence" value="ECO:0007669"/>
    <property type="project" value="UniProtKB-ARBA"/>
</dbReference>
<dbReference type="InterPro" id="IPR058533">
    <property type="entry name" value="Cation_efflux_TM"/>
</dbReference>
<dbReference type="FunFam" id="3.40.50.720:FF:000410">
    <property type="entry name" value="Peroxisomal multifunctional beta-oxidation protein"/>
    <property type="match status" value="1"/>
</dbReference>
<dbReference type="Gene3D" id="3.10.129.10">
    <property type="entry name" value="Hotdog Thioesterase"/>
    <property type="match status" value="1"/>
</dbReference>
<dbReference type="PANTHER" id="PTHR45024">
    <property type="entry name" value="DEHYDROGENASES, SHORT CHAIN"/>
    <property type="match status" value="1"/>
</dbReference>
<dbReference type="SUPFAM" id="SSF51735">
    <property type="entry name" value="NAD(P)-binding Rossmann-fold domains"/>
    <property type="match status" value="2"/>
</dbReference>
<dbReference type="Proteomes" id="UP000011976">
    <property type="component" value="Unassembled WGS sequence"/>
</dbReference>
<dbReference type="Gene3D" id="3.40.50.720">
    <property type="entry name" value="NAD(P)-binding Rossmann-like Domain"/>
    <property type="match status" value="2"/>
</dbReference>
<feature type="compositionally biased region" description="Polar residues" evidence="18">
    <location>
        <begin position="1210"/>
        <end position="1230"/>
    </location>
</feature>
<dbReference type="SUPFAM" id="SSF54637">
    <property type="entry name" value="Thioesterase/thiol ester dehydrase-isomerase"/>
    <property type="match status" value="2"/>
</dbReference>
<keyword evidence="7" id="KW-0812">Transmembrane</keyword>
<dbReference type="Pfam" id="PF22622">
    <property type="entry name" value="MFE-2_hydrat-2_N"/>
    <property type="match status" value="1"/>
</dbReference>
<dbReference type="NCBIfam" id="TIGR01297">
    <property type="entry name" value="CDF"/>
    <property type="match status" value="1"/>
</dbReference>
<dbReference type="SUPFAM" id="SSF161111">
    <property type="entry name" value="Cation efflux protein transmembrane domain-like"/>
    <property type="match status" value="1"/>
</dbReference>
<evidence type="ECO:0000259" key="19">
    <source>
        <dbReference type="SMART" id="SM00822"/>
    </source>
</evidence>
<dbReference type="InterPro" id="IPR054357">
    <property type="entry name" value="MFE-2_N"/>
</dbReference>
<dbReference type="GO" id="GO:0005739">
    <property type="term" value="C:mitochondrion"/>
    <property type="evidence" value="ECO:0007669"/>
    <property type="project" value="UniProtKB-ARBA"/>
</dbReference>
<dbReference type="GO" id="GO:0005777">
    <property type="term" value="C:peroxisome"/>
    <property type="evidence" value="ECO:0007669"/>
    <property type="project" value="UniProtKB-SubCell"/>
</dbReference>
<evidence type="ECO:0000256" key="18">
    <source>
        <dbReference type="SAM" id="MobiDB-lite"/>
    </source>
</evidence>
<evidence type="ECO:0000256" key="15">
    <source>
        <dbReference type="ARBA" id="ARBA00023140"/>
    </source>
</evidence>
<organism evidence="20 21">
    <name type="scientific">Pseudozyma antarctica (strain T-34)</name>
    <name type="common">Yeast</name>
    <name type="synonym">Candida antarctica</name>
    <dbReference type="NCBI Taxonomy" id="1151754"/>
    <lineage>
        <taxon>Eukaryota</taxon>
        <taxon>Fungi</taxon>
        <taxon>Dikarya</taxon>
        <taxon>Basidiomycota</taxon>
        <taxon>Ustilaginomycotina</taxon>
        <taxon>Ustilaginomycetes</taxon>
        <taxon>Ustilaginales</taxon>
        <taxon>Ustilaginaceae</taxon>
        <taxon>Moesziomyces</taxon>
    </lineage>
</organism>
<dbReference type="InterPro" id="IPR057326">
    <property type="entry name" value="KR_dom"/>
</dbReference>
<evidence type="ECO:0000256" key="7">
    <source>
        <dbReference type="ARBA" id="ARBA00022692"/>
    </source>
</evidence>
<comment type="subcellular location">
    <subcellularLocation>
        <location evidence="1">Membrane</location>
        <topology evidence="1">Multi-pass membrane protein</topology>
    </subcellularLocation>
    <subcellularLocation>
        <location evidence="2">Peroxisome</location>
    </subcellularLocation>
</comment>
<keyword evidence="9" id="KW-0521">NADP</keyword>
<keyword evidence="12" id="KW-0406">Ion transport</keyword>
<evidence type="ECO:0000256" key="11">
    <source>
        <dbReference type="ARBA" id="ARBA00023002"/>
    </source>
</evidence>
<dbReference type="InterPro" id="IPR002539">
    <property type="entry name" value="MaoC-like_dom"/>
</dbReference>
<evidence type="ECO:0000313" key="20">
    <source>
        <dbReference type="EMBL" id="GAC73385.1"/>
    </source>
</evidence>
<dbReference type="InterPro" id="IPR029069">
    <property type="entry name" value="HotDog_dom_sf"/>
</dbReference>
<dbReference type="InterPro" id="IPR027469">
    <property type="entry name" value="Cation_efflux_TMD_sf"/>
</dbReference>
<dbReference type="Gene3D" id="3.30.70.1350">
    <property type="entry name" value="Cation efflux protein, cytoplasmic domain"/>
    <property type="match status" value="1"/>
</dbReference>
<dbReference type="PROSITE" id="PS00061">
    <property type="entry name" value="ADH_SHORT"/>
    <property type="match status" value="2"/>
</dbReference>
<dbReference type="GO" id="GO:0006635">
    <property type="term" value="P:fatty acid beta-oxidation"/>
    <property type="evidence" value="ECO:0007669"/>
    <property type="project" value="UniProtKB-UniPathway"/>
</dbReference>
<dbReference type="InterPro" id="IPR002347">
    <property type="entry name" value="SDR_fam"/>
</dbReference>
<dbReference type="PRINTS" id="PR00080">
    <property type="entry name" value="SDRFAMILY"/>
</dbReference>
<evidence type="ECO:0000256" key="13">
    <source>
        <dbReference type="ARBA" id="ARBA00023098"/>
    </source>
</evidence>
<evidence type="ECO:0000256" key="17">
    <source>
        <dbReference type="ARBA" id="ARBA00023239"/>
    </source>
</evidence>
<dbReference type="InterPro" id="IPR051687">
    <property type="entry name" value="Peroxisomal_Beta-Oxidation"/>
</dbReference>
<evidence type="ECO:0000256" key="10">
    <source>
        <dbReference type="ARBA" id="ARBA00022989"/>
    </source>
</evidence>
<evidence type="ECO:0000256" key="6">
    <source>
        <dbReference type="ARBA" id="ARBA00022448"/>
    </source>
</evidence>
<name>M9M0I4_PSEA3</name>
<keyword evidence="10" id="KW-1133">Transmembrane helix</keyword>
<dbReference type="Pfam" id="PF00106">
    <property type="entry name" value="adh_short"/>
    <property type="match status" value="2"/>
</dbReference>
<feature type="compositionally biased region" description="Pro residues" evidence="18">
    <location>
        <begin position="1100"/>
        <end position="1110"/>
    </location>
</feature>
<evidence type="ECO:0000313" key="21">
    <source>
        <dbReference type="Proteomes" id="UP000011976"/>
    </source>
</evidence>
<dbReference type="UniPathway" id="UPA00659"/>
<feature type="compositionally biased region" description="Acidic residues" evidence="18">
    <location>
        <begin position="621"/>
        <end position="632"/>
    </location>
</feature>
<dbReference type="GO" id="GO:0016491">
    <property type="term" value="F:oxidoreductase activity"/>
    <property type="evidence" value="ECO:0007669"/>
    <property type="project" value="UniProtKB-KW"/>
</dbReference>
<keyword evidence="14" id="KW-0472">Membrane</keyword>
<comment type="similarity">
    <text evidence="4">Belongs to the short-chain dehydrogenases/reductases (SDR) family.</text>
</comment>
<feature type="region of interest" description="Disordered" evidence="18">
    <location>
        <begin position="1091"/>
        <end position="1114"/>
    </location>
</feature>
<dbReference type="InterPro" id="IPR002524">
    <property type="entry name" value="Cation_efflux"/>
</dbReference>
<feature type="region of interest" description="Disordered" evidence="18">
    <location>
        <begin position="955"/>
        <end position="992"/>
    </location>
</feature>
<dbReference type="EMBL" id="DF196775">
    <property type="protein sequence ID" value="GAC73385.1"/>
    <property type="molecule type" value="Genomic_DNA"/>
</dbReference>
<dbReference type="Gene3D" id="1.10.287.4290">
    <property type="match status" value="2"/>
</dbReference>
<feature type="compositionally biased region" description="Basic residues" evidence="18">
    <location>
        <begin position="1256"/>
        <end position="1270"/>
    </location>
</feature>
<dbReference type="FunFam" id="1.20.1510.10:FF:000013">
    <property type="entry name" value="Cation efflux family protein"/>
    <property type="match status" value="1"/>
</dbReference>
<keyword evidence="11" id="KW-0560">Oxidoreductase</keyword>
<keyword evidence="15" id="KW-0576">Peroxisome</keyword>
<gene>
    <name evidence="20" type="ORF">PANT_9d00080</name>
</gene>
<feature type="compositionally biased region" description="Low complexity" evidence="18">
    <location>
        <begin position="1241"/>
        <end position="1255"/>
    </location>
</feature>
<keyword evidence="17" id="KW-0456">Lyase</keyword>
<dbReference type="GO" id="GO:0016853">
    <property type="term" value="F:isomerase activity"/>
    <property type="evidence" value="ECO:0007669"/>
    <property type="project" value="UniProtKB-KW"/>
</dbReference>
<evidence type="ECO:0000256" key="3">
    <source>
        <dbReference type="ARBA" id="ARBA00005005"/>
    </source>
</evidence>
<keyword evidence="16" id="KW-0413">Isomerase</keyword>
<dbReference type="SMART" id="SM00822">
    <property type="entry name" value="PKS_KR"/>
    <property type="match status" value="1"/>
</dbReference>
<feature type="compositionally biased region" description="Low complexity" evidence="18">
    <location>
        <begin position="1188"/>
        <end position="1202"/>
    </location>
</feature>
<dbReference type="GO" id="GO:0098771">
    <property type="term" value="P:inorganic ion homeostasis"/>
    <property type="evidence" value="ECO:0007669"/>
    <property type="project" value="UniProtKB-ARBA"/>
</dbReference>
<sequence>MSDFPSTENGKISFKNRVVVVTGAGNGLGRAYALFFASRGAKVLINDLGPSAKDKNKKAADVVVEEIQQAGGEAIANYDSNTDGEKVIQQAIDKWGRIDILINNAGILRDKSYFTDDRFFAFRTNSFKAMSDKEWDQITAVHITGSYACAKAAWPHMRKQKFGRIINTSSAAGIYGNFGQANYAAAKHAMIGFGKTLAIEGAKYNILSNVLAPVAASQLTATVMPPEMLENLTPDYVVPIVAYLVSAENKEVSGHVFECGAGFFAQVRRERSRGVVFKTDDSFTPAAVRAKIDEILDFDEKPEYPFRITDANHMEFLERAKEAKSNDQGEGPVRFDGKTVLVTGAGAGLGRAYAHMFGKLGANVVVNDFLEKNAAAVVDEIKKAGGKAAPAVGSVEDGEKIVKAAVDAFGSIHVIINNAGILRDKSFAAMSDQEWHAVLNTHLRGTYSVCHAAWPIFQQQKYGRIVNTTSAVGIYGNFGQANYSTAKAGIIGFTNTLGIEGKKYNILANTIAPNAGTAMTATIWPQEMVDAFKPDYVAPMVGYLASEANEDLTSSLFEVSGGWVAAVRWQRAGGHSFSHGKPPSPEKIVKKWSKITDYETNPSWPTSPSDSLGDIVSNFGQEEEDEDDDDEGGAGGDYSDPEDPEIVQKAKKEPIEDSEFSYGERDVILYNLGVGATEKDLDLVFEQDDDFRAVPTFGVIPQFMASGGIPLDWLPNFSPMMLLHGEQYLAIKKPIPTSATLVNKPKLMEVLDKGKAAAVTSVVHTFDKGSGDLVFESQSTVFIRGSGGFGGKKSGKDRGAASAANKPPSRKADKVVTEKTTDAQAALYRLSGDYNPLHIDPSFAQVGGFDKPILHGLCSFGISGKHIFREYGAYKDIKVRFTGHVFPGETLETSMWKEGNKVIFTTRVVERDTQALGAAAVTLADDTGTRLRWHHSSTHLEALFGSWTCASDAPPGHHTSVTKGPSEDVAHGPTAHPKPSSARVPPPSRCRSPPPIGLLLLLPMRLSSRSRSFLTTTTAGKPLRSTPLALASIETRASTTRQPRKVVASSTARPQPPVVYARFKSTHHPAHPTAVPTSPVLPKPSHIASTLATEEARPPVAHPQPPPHQGPPRLVRYEADSHAHPQHPLALYPSSYSHASYPDPASYRAHLSNRRAPASLFGLFPSTSITAASVKASSDPHAYPGAGPTIQTSITTPTQATSRPVAIDSTAPSDAMTASASSIVDATKSGQAELHQRKKGAAAPASATAAAVATSKHSHSHGHHGHHHGHDHGSPEEADKLLAALKGKGDRGSNITLAGLVSNVGLCGAKGVAGVYLNSAALLADAAHSLSDMFADLVTLFCWKMSQKPPSASHPLGYGKYETMGSLGVSLVLVAGAVGIGFHSYGLLLEAIQPTLQHAPAAIQALSHFTGSIASAGGLLHDHHDHGAVAHGEGGVLDPNAMWFALLSIAVKEWLYHATLKIAREENSSVLEANALHHRSDSLSSAVTFLAIGGSWLGFPVLDPLGGLLVAGLIGKQGADLLIGALGELSDRGVEPEILQTLDQAIVEVQKQNPLLLGWKDLRAVKSGVSTFADVTLQLPNDATLHTASHIEAQVRAKITAAVKGVKEVRVRLVTVDATN</sequence>
<dbReference type="Pfam" id="PF01545">
    <property type="entry name" value="Cation_efflux"/>
    <property type="match status" value="2"/>
</dbReference>
<dbReference type="SUPFAM" id="SSF160240">
    <property type="entry name" value="Cation efflux protein cytoplasmic domain-like"/>
    <property type="match status" value="1"/>
</dbReference>
<evidence type="ECO:0000256" key="8">
    <source>
        <dbReference type="ARBA" id="ARBA00022832"/>
    </source>
</evidence>
<evidence type="ECO:0000256" key="12">
    <source>
        <dbReference type="ARBA" id="ARBA00023065"/>
    </source>
</evidence>
<evidence type="ECO:0000256" key="1">
    <source>
        <dbReference type="ARBA" id="ARBA00004141"/>
    </source>
</evidence>
<dbReference type="InterPro" id="IPR036837">
    <property type="entry name" value="Cation_efflux_CTD_sf"/>
</dbReference>
<evidence type="ECO:0000256" key="16">
    <source>
        <dbReference type="ARBA" id="ARBA00023235"/>
    </source>
</evidence>
<dbReference type="PANTHER" id="PTHR45024:SF2">
    <property type="entry name" value="SCP2 DOMAIN-CONTAINING PROTEIN"/>
    <property type="match status" value="1"/>
</dbReference>
<evidence type="ECO:0000256" key="4">
    <source>
        <dbReference type="ARBA" id="ARBA00006484"/>
    </source>
</evidence>
<protein>
    <recommendedName>
        <fullName evidence="19">Ketoreductase domain-containing protein</fullName>
    </recommendedName>
</protein>
<reference evidence="21" key="1">
    <citation type="journal article" date="2013" name="Genome Announc.">
        <title>Genome sequence of the basidiomycetous yeast Pseudozyma antarctica T-34, a producer of the glycolipid biosurfactants mannosylerythritol lipids.</title>
        <authorList>
            <person name="Morita T."/>
            <person name="Koike H."/>
            <person name="Koyama Y."/>
            <person name="Hagiwara H."/>
            <person name="Ito E."/>
            <person name="Fukuoka T."/>
            <person name="Imura T."/>
            <person name="Machida M."/>
            <person name="Kitamoto D."/>
        </authorList>
    </citation>
    <scope>NUCLEOTIDE SEQUENCE [LARGE SCALE GENOMIC DNA]</scope>
    <source>
        <strain evidence="21">T-34</strain>
    </source>
</reference>
<feature type="domain" description="Ketoreductase" evidence="19">
    <location>
        <begin position="338"/>
        <end position="522"/>
    </location>
</feature>
<feature type="region of interest" description="Disordered" evidence="18">
    <location>
        <begin position="1177"/>
        <end position="1276"/>
    </location>
</feature>
<dbReference type="CDD" id="cd05353">
    <property type="entry name" value="hydroxyacyl-CoA-like_DH_SDR_c-like"/>
    <property type="match status" value="2"/>
</dbReference>
<keyword evidence="6" id="KW-0813">Transport</keyword>
<comment type="pathway">
    <text evidence="3">Lipid metabolism; fatty acid beta-oxidation.</text>
</comment>
<keyword evidence="13" id="KW-0443">Lipid metabolism</keyword>
<dbReference type="InterPro" id="IPR020904">
    <property type="entry name" value="Sc_DH/Rdtase_CS"/>
</dbReference>
<dbReference type="Gene3D" id="1.20.1510.10">
    <property type="entry name" value="Cation efflux protein transmembrane domain"/>
    <property type="match status" value="1"/>
</dbReference>
<evidence type="ECO:0000256" key="14">
    <source>
        <dbReference type="ARBA" id="ARBA00023136"/>
    </source>
</evidence>
<dbReference type="OrthoDB" id="3592703at2759"/>
<feature type="region of interest" description="Disordered" evidence="18">
    <location>
        <begin position="621"/>
        <end position="644"/>
    </location>
</feature>
<evidence type="ECO:0000256" key="2">
    <source>
        <dbReference type="ARBA" id="ARBA00004275"/>
    </source>
</evidence>